<dbReference type="EMBL" id="CP000673">
    <property type="protein sequence ID" value="EDK35042.1"/>
    <property type="molecule type" value="Genomic_DNA"/>
</dbReference>
<reference evidence="2 3" key="1">
    <citation type="journal article" date="2008" name="Proc. Natl. Acad. Sci. U.S.A.">
        <title>The genome of Clostridium kluyveri, a strict anaerobe with unique metabolic features.</title>
        <authorList>
            <person name="Seedorf H."/>
            <person name="Fricke W.F."/>
            <person name="Veith B."/>
            <person name="Brueggemann H."/>
            <person name="Liesegang H."/>
            <person name="Strittmatter A."/>
            <person name="Miethke M."/>
            <person name="Buckel W."/>
            <person name="Hinderberger J."/>
            <person name="Li F."/>
            <person name="Hagemeier C."/>
            <person name="Thauer R.K."/>
            <person name="Gottschalk G."/>
        </authorList>
    </citation>
    <scope>NUCLEOTIDE SEQUENCE [LARGE SCALE GENOMIC DNA]</scope>
    <source>
        <strain evidence="3">ATCC 8527 / DSM 555 / NCIMB 10680</strain>
    </source>
</reference>
<dbReference type="PANTHER" id="PTHR35586:SF1">
    <property type="entry name" value="SLL1691 PROTEIN"/>
    <property type="match status" value="1"/>
</dbReference>
<dbReference type="STRING" id="431943.CKL_3034"/>
<protein>
    <recommendedName>
        <fullName evidence="1">Transposase (putative) YhgA-like domain-containing protein</fullName>
    </recommendedName>
</protein>
<dbReference type="Proteomes" id="UP000002411">
    <property type="component" value="Chromosome"/>
</dbReference>
<dbReference type="RefSeq" id="WP_012103377.1">
    <property type="nucleotide sequence ID" value="NC_009706.1"/>
</dbReference>
<dbReference type="PANTHER" id="PTHR35586">
    <property type="entry name" value="SLL1691 PROTEIN"/>
    <property type="match status" value="1"/>
</dbReference>
<evidence type="ECO:0000313" key="3">
    <source>
        <dbReference type="Proteomes" id="UP000002411"/>
    </source>
</evidence>
<keyword evidence="3" id="KW-1185">Reference proteome</keyword>
<dbReference type="eggNOG" id="COG5464">
    <property type="taxonomic scope" value="Bacteria"/>
</dbReference>
<dbReference type="Pfam" id="PF04754">
    <property type="entry name" value="Transposase_31"/>
    <property type="match status" value="1"/>
</dbReference>
<dbReference type="InterPro" id="IPR006842">
    <property type="entry name" value="Transposase_31"/>
</dbReference>
<evidence type="ECO:0000313" key="2">
    <source>
        <dbReference type="EMBL" id="EDK35042.1"/>
    </source>
</evidence>
<sequence length="335" mass="39790">MTKKHDFDAAWKTILEAFEVEIVELLFPELFYEIAWEFGTESLDKELNEIQKEIFDKENSEKIISDKIIKAKLKYGGSKILFIHVEVQSYISGYEVFGERMFRYFYRIWDRFRYKYNDKSEIIAAAIYTYKGERGKDKRYVYKLPELEEDTLVYNFRTVDVEKIELESISDENPLKIVFKIGKKLLNTGAADEEIYNAKMELAKELKNYDKVKNNEQIKALVDFLEYLFLIENLELEGKYEEFKKLQGGVFSMSVDEIRKIHYTQKGREEGRKEGREEARLRDVERVLKLVNKKFNCSNRTFSERIKKASSNELNLIIENILDIEKLEDIEGYLS</sequence>
<proteinExistence type="predicted"/>
<accession>A5N1P6</accession>
<evidence type="ECO:0000259" key="1">
    <source>
        <dbReference type="Pfam" id="PF04754"/>
    </source>
</evidence>
<dbReference type="HOGENOM" id="CLU_071039_1_0_9"/>
<organism evidence="2 3">
    <name type="scientific">Clostridium kluyveri (strain ATCC 8527 / DSM 555 / NBRC 12016 / NCIMB 10680 / K1)</name>
    <dbReference type="NCBI Taxonomy" id="431943"/>
    <lineage>
        <taxon>Bacteria</taxon>
        <taxon>Bacillati</taxon>
        <taxon>Bacillota</taxon>
        <taxon>Clostridia</taxon>
        <taxon>Eubacteriales</taxon>
        <taxon>Clostridiaceae</taxon>
        <taxon>Clostridium</taxon>
    </lineage>
</organism>
<gene>
    <name evidence="2" type="ordered locus">CKL_3034</name>
</gene>
<dbReference type="AlphaFoldDB" id="A5N1P6"/>
<name>A5N1P6_CLOK5</name>
<feature type="domain" description="Transposase (putative) YhgA-like" evidence="1">
    <location>
        <begin position="43"/>
        <end position="205"/>
    </location>
</feature>
<dbReference type="KEGG" id="ckl:CKL_3034"/>